<protein>
    <submittedName>
        <fullName evidence="1">Uncharacterized protein</fullName>
    </submittedName>
</protein>
<dbReference type="EMBL" id="JYDP01000080">
    <property type="protein sequence ID" value="KRZ08873.1"/>
    <property type="molecule type" value="Genomic_DNA"/>
</dbReference>
<accession>A0A0V1HEJ9</accession>
<gene>
    <name evidence="1" type="ORF">T11_13623</name>
</gene>
<name>A0A0V1HEJ9_9BILA</name>
<dbReference type="AlphaFoldDB" id="A0A0V1HEJ9"/>
<reference evidence="1 2" key="1">
    <citation type="submission" date="2015-01" db="EMBL/GenBank/DDBJ databases">
        <title>Evolution of Trichinella species and genotypes.</title>
        <authorList>
            <person name="Korhonen P.K."/>
            <person name="Edoardo P."/>
            <person name="Giuseppe L.R."/>
            <person name="Gasser R.B."/>
        </authorList>
    </citation>
    <scope>NUCLEOTIDE SEQUENCE [LARGE SCALE GENOMIC DNA]</scope>
    <source>
        <strain evidence="1">ISS1029</strain>
    </source>
</reference>
<evidence type="ECO:0000313" key="2">
    <source>
        <dbReference type="Proteomes" id="UP000055024"/>
    </source>
</evidence>
<organism evidence="1 2">
    <name type="scientific">Trichinella zimbabwensis</name>
    <dbReference type="NCBI Taxonomy" id="268475"/>
    <lineage>
        <taxon>Eukaryota</taxon>
        <taxon>Metazoa</taxon>
        <taxon>Ecdysozoa</taxon>
        <taxon>Nematoda</taxon>
        <taxon>Enoplea</taxon>
        <taxon>Dorylaimia</taxon>
        <taxon>Trichinellida</taxon>
        <taxon>Trichinellidae</taxon>
        <taxon>Trichinella</taxon>
    </lineage>
</organism>
<sequence length="59" mass="6527">MTTIASLSLSCTTVEQWQCHLLLSELNRLKTKRYIEVPTSAVVDDCVKSLGEVDVSNLS</sequence>
<keyword evidence="2" id="KW-1185">Reference proteome</keyword>
<dbReference type="Proteomes" id="UP000055024">
    <property type="component" value="Unassembled WGS sequence"/>
</dbReference>
<proteinExistence type="predicted"/>
<evidence type="ECO:0000313" key="1">
    <source>
        <dbReference type="EMBL" id="KRZ08873.1"/>
    </source>
</evidence>
<comment type="caution">
    <text evidence="1">The sequence shown here is derived from an EMBL/GenBank/DDBJ whole genome shotgun (WGS) entry which is preliminary data.</text>
</comment>